<name>A0ABX3A537_9GAMM</name>
<keyword evidence="2" id="KW-1185">Reference proteome</keyword>
<evidence type="ECO:0000313" key="1">
    <source>
        <dbReference type="EMBL" id="ODN43976.1"/>
    </source>
</evidence>
<organism evidence="1 2">
    <name type="scientific">Piscirickettsia litoralis</name>
    <dbReference type="NCBI Taxonomy" id="1891921"/>
    <lineage>
        <taxon>Bacteria</taxon>
        <taxon>Pseudomonadati</taxon>
        <taxon>Pseudomonadota</taxon>
        <taxon>Gammaproteobacteria</taxon>
        <taxon>Thiotrichales</taxon>
        <taxon>Piscirickettsiaceae</taxon>
        <taxon>Piscirickettsia</taxon>
    </lineage>
</organism>
<sequence>MQFTLNRPLNITLAQTTAPSIVMVGPETTYSAQVKVEGSKNEDVSFTIDSASQRVKLRNAGNKKLTIKGLQVNPSRSRFSDQGLVLVHLGGKIRMKANQAPGRYEGNAVMQARYTNDPSIQPTNYPVRLVVNILAKINVNVLRNLDFGQVISGASQNQVRVNPSSSDTRAGCISVDGEQNNNIKINYPAQVDMTHGANSLPVIVSSSIDSQGNTLRLNNQGNGQICFGGLLTVPAHTVPGQYRGRVDVQVFYP</sequence>
<protein>
    <submittedName>
        <fullName evidence="1">Uncharacterized protein</fullName>
    </submittedName>
</protein>
<dbReference type="Pfam" id="PF14352">
    <property type="entry name" value="DUF4402"/>
    <property type="match status" value="2"/>
</dbReference>
<gene>
    <name evidence="1" type="ORF">BGC07_01510</name>
</gene>
<accession>A0ABX3A537</accession>
<dbReference type="Proteomes" id="UP000094329">
    <property type="component" value="Unassembled WGS sequence"/>
</dbReference>
<proteinExistence type="predicted"/>
<comment type="caution">
    <text evidence="1">The sequence shown here is derived from an EMBL/GenBank/DDBJ whole genome shotgun (WGS) entry which is preliminary data.</text>
</comment>
<evidence type="ECO:0000313" key="2">
    <source>
        <dbReference type="Proteomes" id="UP000094329"/>
    </source>
</evidence>
<dbReference type="InterPro" id="IPR025514">
    <property type="entry name" value="DUF4402"/>
</dbReference>
<reference evidence="1 2" key="1">
    <citation type="submission" date="2016-08" db="EMBL/GenBank/DDBJ databases">
        <title>Draft genome sequence of Candidatus Piscirickettsia litoralis, from seawater.</title>
        <authorList>
            <person name="Wan X."/>
            <person name="Lee A.J."/>
            <person name="Hou S."/>
            <person name="Donachie S.P."/>
        </authorList>
    </citation>
    <scope>NUCLEOTIDE SEQUENCE [LARGE SCALE GENOMIC DNA]</scope>
    <source>
        <strain evidence="1 2">Y2</strain>
    </source>
</reference>
<dbReference type="EMBL" id="MDTU01000001">
    <property type="protein sequence ID" value="ODN43976.1"/>
    <property type="molecule type" value="Genomic_DNA"/>
</dbReference>